<evidence type="ECO:0000313" key="2">
    <source>
        <dbReference type="EMBL" id="CAH2220416.1"/>
    </source>
</evidence>
<evidence type="ECO:0000313" key="3">
    <source>
        <dbReference type="Proteomes" id="UP001295444"/>
    </source>
</evidence>
<dbReference type="AlphaFoldDB" id="A0AAD1QYS9"/>
<reference evidence="2" key="1">
    <citation type="submission" date="2022-03" db="EMBL/GenBank/DDBJ databases">
        <authorList>
            <person name="Alioto T."/>
            <person name="Alioto T."/>
            <person name="Gomez Garrido J."/>
        </authorList>
    </citation>
    <scope>NUCLEOTIDE SEQUENCE</scope>
</reference>
<accession>A0AAD1QYS9</accession>
<organism evidence="2 3">
    <name type="scientific">Pelobates cultripes</name>
    <name type="common">Western spadefoot toad</name>
    <dbReference type="NCBI Taxonomy" id="61616"/>
    <lineage>
        <taxon>Eukaryota</taxon>
        <taxon>Metazoa</taxon>
        <taxon>Chordata</taxon>
        <taxon>Craniata</taxon>
        <taxon>Vertebrata</taxon>
        <taxon>Euteleostomi</taxon>
        <taxon>Amphibia</taxon>
        <taxon>Batrachia</taxon>
        <taxon>Anura</taxon>
        <taxon>Pelobatoidea</taxon>
        <taxon>Pelobatidae</taxon>
        <taxon>Pelobates</taxon>
    </lineage>
</organism>
<protein>
    <submittedName>
        <fullName evidence="2">Uncharacterized protein</fullName>
    </submittedName>
</protein>
<proteinExistence type="predicted"/>
<evidence type="ECO:0000256" key="1">
    <source>
        <dbReference type="SAM" id="MobiDB-lite"/>
    </source>
</evidence>
<feature type="compositionally biased region" description="Polar residues" evidence="1">
    <location>
        <begin position="58"/>
        <end position="77"/>
    </location>
</feature>
<dbReference type="Proteomes" id="UP001295444">
    <property type="component" value="Chromosome 01"/>
</dbReference>
<feature type="compositionally biased region" description="Basic residues" evidence="1">
    <location>
        <begin position="44"/>
        <end position="53"/>
    </location>
</feature>
<dbReference type="EMBL" id="OW240912">
    <property type="protein sequence ID" value="CAH2220416.1"/>
    <property type="molecule type" value="Genomic_DNA"/>
</dbReference>
<feature type="region of interest" description="Disordered" evidence="1">
    <location>
        <begin position="37"/>
        <end position="85"/>
    </location>
</feature>
<sequence>MAAASVNLHTRRHKPKRWPPRYQLRMRDRAAREKINSMAAHARPPAKPRKYRGHKPEVQSQAPEASINFNVTRSADSQLRRSWTD</sequence>
<keyword evidence="3" id="KW-1185">Reference proteome</keyword>
<gene>
    <name evidence="2" type="ORF">PECUL_23A021681</name>
</gene>
<name>A0AAD1QYS9_PELCU</name>